<gene>
    <name evidence="5" type="primary">yfkO_10</name>
    <name evidence="5" type="ORF">SDC9_151463</name>
</gene>
<evidence type="ECO:0000256" key="1">
    <source>
        <dbReference type="ARBA" id="ARBA00007118"/>
    </source>
</evidence>
<dbReference type="GO" id="GO:0016491">
    <property type="term" value="F:oxidoreductase activity"/>
    <property type="evidence" value="ECO:0007669"/>
    <property type="project" value="UniProtKB-KW"/>
</dbReference>
<keyword evidence="3 5" id="KW-0560">Oxidoreductase</keyword>
<dbReference type="EC" id="1.-.-.-" evidence="5"/>
<dbReference type="InterPro" id="IPR029479">
    <property type="entry name" value="Nitroreductase"/>
</dbReference>
<protein>
    <submittedName>
        <fullName evidence="5">Putative NAD(P)H nitroreductase YfkO</fullName>
        <ecNumber evidence="5">1.-.-.-</ecNumber>
    </submittedName>
</protein>
<keyword evidence="2" id="KW-0521">NADP</keyword>
<evidence type="ECO:0000256" key="2">
    <source>
        <dbReference type="ARBA" id="ARBA00022857"/>
    </source>
</evidence>
<dbReference type="Pfam" id="PF00881">
    <property type="entry name" value="Nitroreductase"/>
    <property type="match status" value="1"/>
</dbReference>
<proteinExistence type="inferred from homology"/>
<comment type="similarity">
    <text evidence="1">Belongs to the nitroreductase family.</text>
</comment>
<sequence>MEFLEAMTHRFACKKYDTTRSLGEAQLKEILEYGRLTPTSFGLELWSFAVVRTPEKKQELFHACFDQESVSTSAATIVVLSRTEAFANPDGELVHERGRRFPDPLSVFIDDYRPYYDFLKAEGKLSCWLKSQGYLAVANMMTGAAAMGIQSCAIEGFHEQKVLQVLACNPNLWQVSLIATFGYPAEAERPKIRESLQDLVTYH</sequence>
<reference evidence="5" key="1">
    <citation type="submission" date="2019-08" db="EMBL/GenBank/DDBJ databases">
        <authorList>
            <person name="Kucharzyk K."/>
            <person name="Murdoch R.W."/>
            <person name="Higgins S."/>
            <person name="Loffler F."/>
        </authorList>
    </citation>
    <scope>NUCLEOTIDE SEQUENCE</scope>
</reference>
<dbReference type="AlphaFoldDB" id="A0A645EQW2"/>
<dbReference type="EMBL" id="VSSQ01050155">
    <property type="protein sequence ID" value="MPN04227.1"/>
    <property type="molecule type" value="Genomic_DNA"/>
</dbReference>
<comment type="caution">
    <text evidence="5">The sequence shown here is derived from an EMBL/GenBank/DDBJ whole genome shotgun (WGS) entry which is preliminary data.</text>
</comment>
<dbReference type="Gene3D" id="3.40.109.10">
    <property type="entry name" value="NADH Oxidase"/>
    <property type="match status" value="1"/>
</dbReference>
<dbReference type="InterPro" id="IPR000415">
    <property type="entry name" value="Nitroreductase-like"/>
</dbReference>
<evidence type="ECO:0000313" key="5">
    <source>
        <dbReference type="EMBL" id="MPN04227.1"/>
    </source>
</evidence>
<feature type="domain" description="Nitroreductase" evidence="4">
    <location>
        <begin position="9"/>
        <end position="183"/>
    </location>
</feature>
<evidence type="ECO:0000256" key="3">
    <source>
        <dbReference type="ARBA" id="ARBA00023002"/>
    </source>
</evidence>
<dbReference type="InterPro" id="IPR033878">
    <property type="entry name" value="NfsB-like"/>
</dbReference>
<evidence type="ECO:0000259" key="4">
    <source>
        <dbReference type="Pfam" id="PF00881"/>
    </source>
</evidence>
<dbReference type="PANTHER" id="PTHR43673:SF10">
    <property type="entry name" value="NADH DEHYDROGENASE_NAD(P)H NITROREDUCTASE XCC3605-RELATED"/>
    <property type="match status" value="1"/>
</dbReference>
<name>A0A645EQW2_9ZZZZ</name>
<organism evidence="5">
    <name type="scientific">bioreactor metagenome</name>
    <dbReference type="NCBI Taxonomy" id="1076179"/>
    <lineage>
        <taxon>unclassified sequences</taxon>
        <taxon>metagenomes</taxon>
        <taxon>ecological metagenomes</taxon>
    </lineage>
</organism>
<dbReference type="PANTHER" id="PTHR43673">
    <property type="entry name" value="NAD(P)H NITROREDUCTASE YDGI-RELATED"/>
    <property type="match status" value="1"/>
</dbReference>
<dbReference type="SUPFAM" id="SSF55469">
    <property type="entry name" value="FMN-dependent nitroreductase-like"/>
    <property type="match status" value="1"/>
</dbReference>
<dbReference type="CDD" id="cd02149">
    <property type="entry name" value="NfsB-like"/>
    <property type="match status" value="1"/>
</dbReference>
<accession>A0A645EQW2</accession>